<dbReference type="SUPFAM" id="SSF51735">
    <property type="entry name" value="NAD(P)-binding Rossmann-fold domains"/>
    <property type="match status" value="1"/>
</dbReference>
<organism evidence="2 3">
    <name type="scientific">Phomopsis amygdali</name>
    <name type="common">Fusicoccum amygdali</name>
    <dbReference type="NCBI Taxonomy" id="1214568"/>
    <lineage>
        <taxon>Eukaryota</taxon>
        <taxon>Fungi</taxon>
        <taxon>Dikarya</taxon>
        <taxon>Ascomycota</taxon>
        <taxon>Pezizomycotina</taxon>
        <taxon>Sordariomycetes</taxon>
        <taxon>Sordariomycetidae</taxon>
        <taxon>Diaporthales</taxon>
        <taxon>Diaporthaceae</taxon>
        <taxon>Diaporthe</taxon>
    </lineage>
</organism>
<evidence type="ECO:0000256" key="1">
    <source>
        <dbReference type="SAM" id="Phobius"/>
    </source>
</evidence>
<evidence type="ECO:0000313" key="3">
    <source>
        <dbReference type="Proteomes" id="UP001265746"/>
    </source>
</evidence>
<comment type="caution">
    <text evidence="2">The sequence shown here is derived from an EMBL/GenBank/DDBJ whole genome shotgun (WGS) entry which is preliminary data.</text>
</comment>
<dbReference type="PANTHER" id="PTHR43205:SF7">
    <property type="entry name" value="PROSTAGLANDIN REDUCTASE 1"/>
    <property type="match status" value="1"/>
</dbReference>
<reference evidence="2" key="1">
    <citation type="submission" date="2023-06" db="EMBL/GenBank/DDBJ databases">
        <authorList>
            <person name="Noh H."/>
        </authorList>
    </citation>
    <scope>NUCLEOTIDE SEQUENCE</scope>
    <source>
        <strain evidence="2">DUCC20226</strain>
    </source>
</reference>
<dbReference type="InterPro" id="IPR045010">
    <property type="entry name" value="MDR_fam"/>
</dbReference>
<dbReference type="Proteomes" id="UP001265746">
    <property type="component" value="Unassembled WGS sequence"/>
</dbReference>
<name>A0AAD9SNY8_PHOAM</name>
<evidence type="ECO:0000313" key="2">
    <source>
        <dbReference type="EMBL" id="KAK2613197.1"/>
    </source>
</evidence>
<dbReference type="InterPro" id="IPR036291">
    <property type="entry name" value="NAD(P)-bd_dom_sf"/>
</dbReference>
<accession>A0AAD9SNY8</accession>
<dbReference type="Pfam" id="PF13602">
    <property type="entry name" value="ADH_zinc_N_2"/>
    <property type="match status" value="1"/>
</dbReference>
<protein>
    <submittedName>
        <fullName evidence="2">Uncharacterized protein</fullName>
    </submittedName>
</protein>
<dbReference type="EMBL" id="JAUJFL010000001">
    <property type="protein sequence ID" value="KAK2613197.1"/>
    <property type="molecule type" value="Genomic_DNA"/>
</dbReference>
<keyword evidence="3" id="KW-1185">Reference proteome</keyword>
<keyword evidence="1" id="KW-1133">Transmembrane helix</keyword>
<sequence>MIPTSGVMDLPPGIDVNPETLVGALGIAGLAAYFSFYGFVKEPRAGKTFWGIDVYYYCVGGEQLETTLTRMKDYGQIIASGMISTYHQPWALRTALHIVYKRLSVHGFICSNPHLLQKYMPTLPMDMATWLVQGKVKTKEEVVKGIENAPEAMLKMWTGDKFGKLVIEV</sequence>
<keyword evidence="1" id="KW-0472">Membrane</keyword>
<keyword evidence="1" id="KW-0812">Transmembrane</keyword>
<proteinExistence type="predicted"/>
<dbReference type="PANTHER" id="PTHR43205">
    <property type="entry name" value="PROSTAGLANDIN REDUCTASE"/>
    <property type="match status" value="1"/>
</dbReference>
<dbReference type="Gene3D" id="3.90.180.10">
    <property type="entry name" value="Medium-chain alcohol dehydrogenases, catalytic domain"/>
    <property type="match status" value="1"/>
</dbReference>
<feature type="transmembrane region" description="Helical" evidence="1">
    <location>
        <begin position="20"/>
        <end position="40"/>
    </location>
</feature>
<dbReference type="GO" id="GO:0016628">
    <property type="term" value="F:oxidoreductase activity, acting on the CH-CH group of donors, NAD or NADP as acceptor"/>
    <property type="evidence" value="ECO:0007669"/>
    <property type="project" value="InterPro"/>
</dbReference>
<dbReference type="Gene3D" id="3.40.50.720">
    <property type="entry name" value="NAD(P)-binding Rossmann-like Domain"/>
    <property type="match status" value="1"/>
</dbReference>
<gene>
    <name evidence="2" type="ORF">N8I77_000124</name>
</gene>
<dbReference type="AlphaFoldDB" id="A0AAD9SNY8"/>